<feature type="non-terminal residue" evidence="2">
    <location>
        <position position="1"/>
    </location>
</feature>
<sequence length="40" mass="5012">VKYVNKKNQRRLWDTQKNIEAVEKWALKKEELEKKIRKNK</sequence>
<dbReference type="EMBL" id="UINC01183372">
    <property type="protein sequence ID" value="SVD94104.1"/>
    <property type="molecule type" value="Genomic_DNA"/>
</dbReference>
<gene>
    <name evidence="1" type="ORF">METZ01_LOCUS184464</name>
    <name evidence="2" type="ORF">METZ01_LOCUS446958</name>
</gene>
<proteinExistence type="predicted"/>
<accession>A0A382ZEZ4</accession>
<dbReference type="AlphaFoldDB" id="A0A382ZEZ4"/>
<feature type="non-terminal residue" evidence="2">
    <location>
        <position position="40"/>
    </location>
</feature>
<reference evidence="2" key="1">
    <citation type="submission" date="2018-05" db="EMBL/GenBank/DDBJ databases">
        <authorList>
            <person name="Lanie J.A."/>
            <person name="Ng W.-L."/>
            <person name="Kazmierczak K.M."/>
            <person name="Andrzejewski T.M."/>
            <person name="Davidsen T.M."/>
            <person name="Wayne K.J."/>
            <person name="Tettelin H."/>
            <person name="Glass J.I."/>
            <person name="Rusch D."/>
            <person name="Podicherti R."/>
            <person name="Tsui H.-C.T."/>
            <person name="Winkler M.E."/>
        </authorList>
    </citation>
    <scope>NUCLEOTIDE SEQUENCE</scope>
</reference>
<protein>
    <submittedName>
        <fullName evidence="2">Uncharacterized protein</fullName>
    </submittedName>
</protein>
<organism evidence="2">
    <name type="scientific">marine metagenome</name>
    <dbReference type="NCBI Taxonomy" id="408172"/>
    <lineage>
        <taxon>unclassified sequences</taxon>
        <taxon>metagenomes</taxon>
        <taxon>ecological metagenomes</taxon>
    </lineage>
</organism>
<name>A0A382ZEZ4_9ZZZZ</name>
<evidence type="ECO:0000313" key="1">
    <source>
        <dbReference type="EMBL" id="SVB31610.1"/>
    </source>
</evidence>
<dbReference type="EMBL" id="UINC01036917">
    <property type="protein sequence ID" value="SVB31610.1"/>
    <property type="molecule type" value="Genomic_DNA"/>
</dbReference>
<evidence type="ECO:0000313" key="2">
    <source>
        <dbReference type="EMBL" id="SVD94104.1"/>
    </source>
</evidence>